<organism evidence="1 2">
    <name type="scientific">Gordonia jacobaea</name>
    <dbReference type="NCBI Taxonomy" id="122202"/>
    <lineage>
        <taxon>Bacteria</taxon>
        <taxon>Bacillati</taxon>
        <taxon>Actinomycetota</taxon>
        <taxon>Actinomycetes</taxon>
        <taxon>Mycobacteriales</taxon>
        <taxon>Gordoniaceae</taxon>
        <taxon>Gordonia</taxon>
    </lineage>
</organism>
<reference evidence="1 2" key="1">
    <citation type="submission" date="2015-05" db="EMBL/GenBank/DDBJ databases">
        <title>Draft genome sequence of the bacterium Gordonia jacobaea a new member of the Gordonia genus.</title>
        <authorList>
            <person name="Jimenez-Galisteo G."/>
            <person name="Dominguez A."/>
            <person name="Munoz E."/>
            <person name="Vinas M."/>
        </authorList>
    </citation>
    <scope>NUCLEOTIDE SEQUENCE [LARGE SCALE GENOMIC DNA]</scope>
    <source>
        <strain evidence="2">mv1</strain>
    </source>
</reference>
<dbReference type="EMBL" id="LDTZ01000013">
    <property type="protein sequence ID" value="KNA93314.1"/>
    <property type="molecule type" value="Genomic_DNA"/>
</dbReference>
<dbReference type="RefSeq" id="WP_049697399.1">
    <property type="nucleotide sequence ID" value="NZ_JAQDQF010000001.1"/>
</dbReference>
<evidence type="ECO:0000313" key="1">
    <source>
        <dbReference type="EMBL" id="KNA93314.1"/>
    </source>
</evidence>
<proteinExistence type="predicted"/>
<dbReference type="SUPFAM" id="SSF55961">
    <property type="entry name" value="Bet v1-like"/>
    <property type="match status" value="1"/>
</dbReference>
<keyword evidence="2" id="KW-1185">Reference proteome</keyword>
<dbReference type="InterPro" id="IPR023393">
    <property type="entry name" value="START-like_dom_sf"/>
</dbReference>
<protein>
    <recommendedName>
        <fullName evidence="3">DUF2505 domain-containing protein</fullName>
    </recommendedName>
</protein>
<dbReference type="Gene3D" id="3.30.530.20">
    <property type="match status" value="1"/>
</dbReference>
<comment type="caution">
    <text evidence="1">The sequence shown here is derived from an EMBL/GenBank/DDBJ whole genome shotgun (WGS) entry which is preliminary data.</text>
</comment>
<evidence type="ECO:0008006" key="3">
    <source>
        <dbReference type="Google" id="ProtNLM"/>
    </source>
</evidence>
<dbReference type="InterPro" id="IPR019639">
    <property type="entry name" value="DUF2505"/>
</dbReference>
<sequence length="166" mass="18133">MAREFEVEVSSSATPEQILAAFGRTEYWHDRFAEFDNHTVLDDLTVDGGRTEVVTVQDLGHDALPSLLTKVYRRGLTIRTTETWVTVEKDVVRGELVVEVTGAPGSGGGTAEIAPDGDGSRMTFSGVVAVPVPLLGGKIESHVAQEFTLHIPVIQEFTTEWVRTHD</sequence>
<dbReference type="Proteomes" id="UP000037247">
    <property type="component" value="Unassembled WGS sequence"/>
</dbReference>
<evidence type="ECO:0000313" key="2">
    <source>
        <dbReference type="Proteomes" id="UP000037247"/>
    </source>
</evidence>
<accession>A0ABR5IHZ5</accession>
<name>A0ABR5IHZ5_9ACTN</name>
<dbReference type="Pfam" id="PF10698">
    <property type="entry name" value="DUF2505"/>
    <property type="match status" value="1"/>
</dbReference>
<gene>
    <name evidence="1" type="ORF">ABW18_02630</name>
</gene>